<dbReference type="WBParaSite" id="ALUE_0001071101-mRNA-1">
    <property type="protein sequence ID" value="ALUE_0001071101-mRNA-1"/>
    <property type="gene ID" value="ALUE_0001071101"/>
</dbReference>
<sequence>MKHLSKLVSYSSQVRDSRELFGSWSPRRLATVKAEEFRGDSSLWIMVENLDSSTGTENMKTFNHFTQSSLYSPIAE</sequence>
<evidence type="ECO:0000313" key="2">
    <source>
        <dbReference type="WBParaSite" id="ALUE_0001071101-mRNA-1"/>
    </source>
</evidence>
<organism evidence="1 2">
    <name type="scientific">Ascaris lumbricoides</name>
    <name type="common">Giant roundworm</name>
    <dbReference type="NCBI Taxonomy" id="6252"/>
    <lineage>
        <taxon>Eukaryota</taxon>
        <taxon>Metazoa</taxon>
        <taxon>Ecdysozoa</taxon>
        <taxon>Nematoda</taxon>
        <taxon>Chromadorea</taxon>
        <taxon>Rhabditida</taxon>
        <taxon>Spirurina</taxon>
        <taxon>Ascaridomorpha</taxon>
        <taxon>Ascaridoidea</taxon>
        <taxon>Ascarididae</taxon>
        <taxon>Ascaris</taxon>
    </lineage>
</organism>
<dbReference type="Proteomes" id="UP000036681">
    <property type="component" value="Unplaced"/>
</dbReference>
<protein>
    <submittedName>
        <fullName evidence="2">Uncharacterized protein</fullName>
    </submittedName>
</protein>
<keyword evidence="1" id="KW-1185">Reference proteome</keyword>
<evidence type="ECO:0000313" key="1">
    <source>
        <dbReference type="Proteomes" id="UP000036681"/>
    </source>
</evidence>
<accession>A0A0M3I2I5</accession>
<reference evidence="2" key="1">
    <citation type="submission" date="2017-02" db="UniProtKB">
        <authorList>
            <consortium name="WormBaseParasite"/>
        </authorList>
    </citation>
    <scope>IDENTIFICATION</scope>
</reference>
<dbReference type="AlphaFoldDB" id="A0A0M3I2I5"/>
<proteinExistence type="predicted"/>
<name>A0A0M3I2I5_ASCLU</name>